<dbReference type="PANTHER" id="PTHR36617:SF5">
    <property type="entry name" value="OS05G0421675 PROTEIN"/>
    <property type="match status" value="1"/>
</dbReference>
<evidence type="ECO:0000313" key="3">
    <source>
        <dbReference type="Proteomes" id="UP000002051"/>
    </source>
</evidence>
<accession>G7KY14</accession>
<dbReference type="PANTHER" id="PTHR36617">
    <property type="entry name" value="PROTEIN, PUTATIVE-RELATED"/>
    <property type="match status" value="1"/>
</dbReference>
<dbReference type="PaxDb" id="3880-AES78991"/>
<reference evidence="2" key="3">
    <citation type="submission" date="2015-04" db="UniProtKB">
        <authorList>
            <consortium name="EnsemblPlants"/>
        </authorList>
    </citation>
    <scope>IDENTIFICATION</scope>
    <source>
        <strain evidence="2">cv. Jemalong A17</strain>
    </source>
</reference>
<reference evidence="1 3" key="1">
    <citation type="journal article" date="2011" name="Nature">
        <title>The Medicago genome provides insight into the evolution of rhizobial symbioses.</title>
        <authorList>
            <person name="Young N.D."/>
            <person name="Debelle F."/>
            <person name="Oldroyd G.E."/>
            <person name="Geurts R."/>
            <person name="Cannon S.B."/>
            <person name="Udvardi M.K."/>
            <person name="Benedito V.A."/>
            <person name="Mayer K.F."/>
            <person name="Gouzy J."/>
            <person name="Schoof H."/>
            <person name="Van de Peer Y."/>
            <person name="Proost S."/>
            <person name="Cook D.R."/>
            <person name="Meyers B.C."/>
            <person name="Spannagl M."/>
            <person name="Cheung F."/>
            <person name="De Mita S."/>
            <person name="Krishnakumar V."/>
            <person name="Gundlach H."/>
            <person name="Zhou S."/>
            <person name="Mudge J."/>
            <person name="Bharti A.K."/>
            <person name="Murray J.D."/>
            <person name="Naoumkina M.A."/>
            <person name="Rosen B."/>
            <person name="Silverstein K.A."/>
            <person name="Tang H."/>
            <person name="Rombauts S."/>
            <person name="Zhao P.X."/>
            <person name="Zhou P."/>
            <person name="Barbe V."/>
            <person name="Bardou P."/>
            <person name="Bechner M."/>
            <person name="Bellec A."/>
            <person name="Berger A."/>
            <person name="Berges H."/>
            <person name="Bidwell S."/>
            <person name="Bisseling T."/>
            <person name="Choisne N."/>
            <person name="Couloux A."/>
            <person name="Denny R."/>
            <person name="Deshpande S."/>
            <person name="Dai X."/>
            <person name="Doyle J.J."/>
            <person name="Dudez A.M."/>
            <person name="Farmer A.D."/>
            <person name="Fouteau S."/>
            <person name="Franken C."/>
            <person name="Gibelin C."/>
            <person name="Gish J."/>
            <person name="Goldstein S."/>
            <person name="Gonzalez A.J."/>
            <person name="Green P.J."/>
            <person name="Hallab A."/>
            <person name="Hartog M."/>
            <person name="Hua A."/>
            <person name="Humphray S.J."/>
            <person name="Jeong D.H."/>
            <person name="Jing Y."/>
            <person name="Jocker A."/>
            <person name="Kenton S.M."/>
            <person name="Kim D.J."/>
            <person name="Klee K."/>
            <person name="Lai H."/>
            <person name="Lang C."/>
            <person name="Lin S."/>
            <person name="Macmil S.L."/>
            <person name="Magdelenat G."/>
            <person name="Matthews L."/>
            <person name="McCorrison J."/>
            <person name="Monaghan E.L."/>
            <person name="Mun J.H."/>
            <person name="Najar F.Z."/>
            <person name="Nicholson C."/>
            <person name="Noirot C."/>
            <person name="O'Bleness M."/>
            <person name="Paule C.R."/>
            <person name="Poulain J."/>
            <person name="Prion F."/>
            <person name="Qin B."/>
            <person name="Qu C."/>
            <person name="Retzel E.F."/>
            <person name="Riddle C."/>
            <person name="Sallet E."/>
            <person name="Samain S."/>
            <person name="Samson N."/>
            <person name="Sanders I."/>
            <person name="Saurat O."/>
            <person name="Scarpelli C."/>
            <person name="Schiex T."/>
            <person name="Segurens B."/>
            <person name="Severin A.J."/>
            <person name="Sherrier D.J."/>
            <person name="Shi R."/>
            <person name="Sims S."/>
            <person name="Singer S.R."/>
            <person name="Sinharoy S."/>
            <person name="Sterck L."/>
            <person name="Viollet A."/>
            <person name="Wang B.B."/>
            <person name="Wang K."/>
            <person name="Wang M."/>
            <person name="Wang X."/>
            <person name="Warfsmann J."/>
            <person name="Weissenbach J."/>
            <person name="White D.D."/>
            <person name="White J.D."/>
            <person name="Wiley G.B."/>
            <person name="Wincker P."/>
            <person name="Xing Y."/>
            <person name="Yang L."/>
            <person name="Yao Z."/>
            <person name="Ying F."/>
            <person name="Zhai J."/>
            <person name="Zhou L."/>
            <person name="Zuber A."/>
            <person name="Denarie J."/>
            <person name="Dixon R.A."/>
            <person name="May G.D."/>
            <person name="Schwartz D.C."/>
            <person name="Rogers J."/>
            <person name="Quetier F."/>
            <person name="Town C.D."/>
            <person name="Roe B.A."/>
        </authorList>
    </citation>
    <scope>NUCLEOTIDE SEQUENCE [LARGE SCALE GENOMIC DNA]</scope>
    <source>
        <strain evidence="1">A17</strain>
        <strain evidence="2 3">cv. Jemalong A17</strain>
    </source>
</reference>
<protein>
    <recommendedName>
        <fullName evidence="4">Reverse transcriptase zinc-binding domain-containing protein</fullName>
    </recommendedName>
</protein>
<evidence type="ECO:0000313" key="1">
    <source>
        <dbReference type="EMBL" id="AES78991.1"/>
    </source>
</evidence>
<evidence type="ECO:0008006" key="4">
    <source>
        <dbReference type="Google" id="ProtNLM"/>
    </source>
</evidence>
<reference evidence="1 3" key="2">
    <citation type="journal article" date="2014" name="BMC Genomics">
        <title>An improved genome release (version Mt4.0) for the model legume Medicago truncatula.</title>
        <authorList>
            <person name="Tang H."/>
            <person name="Krishnakumar V."/>
            <person name="Bidwell S."/>
            <person name="Rosen B."/>
            <person name="Chan A."/>
            <person name="Zhou S."/>
            <person name="Gentzbittel L."/>
            <person name="Childs K.L."/>
            <person name="Yandell M."/>
            <person name="Gundlach H."/>
            <person name="Mayer K.F."/>
            <person name="Schwartz D.C."/>
            <person name="Town C.D."/>
        </authorList>
    </citation>
    <scope>GENOME REANNOTATION</scope>
    <source>
        <strain evidence="2 3">cv. Jemalong A17</strain>
    </source>
</reference>
<evidence type="ECO:0000313" key="2">
    <source>
        <dbReference type="EnsemblPlants" id="AES78991"/>
    </source>
</evidence>
<name>G7KY14_MEDTR</name>
<sequence>MATVAEMYSLGWGEEGKVWKWRRRLLAWEEEKVRECCDFLTIIVLQSNHSDRWIWHLHVSNKYNVASAYNHLLSSTNNNLAADHIIEILNKEVPLKVSLFFCVGGCGMLEDTKHLFFSCDFFGKLWYGISHWLRFHMVFPKHVSDHLYQFGTLGGFSKSNRSAFNLIWLSCVWVIWIERIARVFHQKEASFHQLLDKIKLQSYWWLKGNRPSFAFSYHLWWLNPLPFLGIYL</sequence>
<dbReference type="EMBL" id="CM001223">
    <property type="protein sequence ID" value="AES78991.1"/>
    <property type="molecule type" value="Genomic_DNA"/>
</dbReference>
<organism evidence="1 3">
    <name type="scientific">Medicago truncatula</name>
    <name type="common">Barrel medic</name>
    <name type="synonym">Medicago tribuloides</name>
    <dbReference type="NCBI Taxonomy" id="3880"/>
    <lineage>
        <taxon>Eukaryota</taxon>
        <taxon>Viridiplantae</taxon>
        <taxon>Streptophyta</taxon>
        <taxon>Embryophyta</taxon>
        <taxon>Tracheophyta</taxon>
        <taxon>Spermatophyta</taxon>
        <taxon>Magnoliopsida</taxon>
        <taxon>eudicotyledons</taxon>
        <taxon>Gunneridae</taxon>
        <taxon>Pentapetalae</taxon>
        <taxon>rosids</taxon>
        <taxon>fabids</taxon>
        <taxon>Fabales</taxon>
        <taxon>Fabaceae</taxon>
        <taxon>Papilionoideae</taxon>
        <taxon>50 kb inversion clade</taxon>
        <taxon>NPAAA clade</taxon>
        <taxon>Hologalegina</taxon>
        <taxon>IRL clade</taxon>
        <taxon>Trifolieae</taxon>
        <taxon>Medicago</taxon>
    </lineage>
</organism>
<dbReference type="AlphaFoldDB" id="G7KY14"/>
<keyword evidence="3" id="KW-1185">Reference proteome</keyword>
<dbReference type="HOGENOM" id="CLU_082252_1_0_1"/>
<dbReference type="Proteomes" id="UP000002051">
    <property type="component" value="Unassembled WGS sequence"/>
</dbReference>
<gene>
    <name evidence="1" type="ordered locus">MTR_7g052100</name>
</gene>
<proteinExistence type="predicted"/>
<dbReference type="EnsemblPlants" id="AES78991">
    <property type="protein sequence ID" value="AES78991"/>
    <property type="gene ID" value="MTR_7g052100"/>
</dbReference>